<dbReference type="EMBL" id="LR824641">
    <property type="protein sequence ID" value="CAD0341192.1"/>
    <property type="molecule type" value="Genomic_DNA"/>
</dbReference>
<dbReference type="EMBL" id="LR861803">
    <property type="protein sequence ID" value="CAD1796712.1"/>
    <property type="molecule type" value="Genomic_DNA"/>
</dbReference>
<sequence>MVNSIRSTPLVPAAVALLAPHAAANDSVIPAAVTNAALRKFRCGRTGTRNRDIWRALPDIRSARQARRLQRWANGGVLFTAAAVVFALAVASYLMH</sequence>
<evidence type="ECO:0000313" key="3">
    <source>
        <dbReference type="EMBL" id="CAD0341192.1"/>
    </source>
</evidence>
<dbReference type="Proteomes" id="UP000515493">
    <property type="component" value="Chromosome"/>
</dbReference>
<dbReference type="KEGG" id="xeu:XSP_003749"/>
<organism evidence="4 5">
    <name type="scientific">Xanthomonas euroxanthea</name>
    <dbReference type="NCBI Taxonomy" id="2259622"/>
    <lineage>
        <taxon>Bacteria</taxon>
        <taxon>Pseudomonadati</taxon>
        <taxon>Pseudomonadota</taxon>
        <taxon>Gammaproteobacteria</taxon>
        <taxon>Lysobacterales</taxon>
        <taxon>Lysobacteraceae</taxon>
        <taxon>Xanthomonas</taxon>
    </lineage>
</organism>
<protein>
    <submittedName>
        <fullName evidence="4">Uncharacterized protein</fullName>
    </submittedName>
</protein>
<proteinExistence type="predicted"/>
<keyword evidence="1" id="KW-0472">Membrane</keyword>
<feature type="chain" id="PRO_5036429397" evidence="2">
    <location>
        <begin position="25"/>
        <end position="96"/>
    </location>
</feature>
<gene>
    <name evidence="4" type="ORF">XSP_003749</name>
</gene>
<dbReference type="RefSeq" id="WP_119131641.1">
    <property type="nucleotide sequence ID" value="NZ_LR861803.1"/>
</dbReference>
<dbReference type="GeneID" id="79391048"/>
<evidence type="ECO:0000313" key="5">
    <source>
        <dbReference type="Proteomes" id="UP000515493"/>
    </source>
</evidence>
<feature type="signal peptide" evidence="2">
    <location>
        <begin position="1"/>
        <end position="24"/>
    </location>
</feature>
<dbReference type="AlphaFoldDB" id="A0A8E4GI53"/>
<keyword evidence="1" id="KW-1133">Transmembrane helix</keyword>
<evidence type="ECO:0000256" key="2">
    <source>
        <dbReference type="SAM" id="SignalP"/>
    </source>
</evidence>
<accession>A0A8E4GI53</accession>
<feature type="transmembrane region" description="Helical" evidence="1">
    <location>
        <begin position="72"/>
        <end position="95"/>
    </location>
</feature>
<evidence type="ECO:0000313" key="4">
    <source>
        <dbReference type="EMBL" id="CAD1796712.1"/>
    </source>
</evidence>
<reference evidence="4 5" key="1">
    <citation type="submission" date="2020-07" db="EMBL/GenBank/DDBJ databases">
        <authorList>
            <person name="Teixeira M."/>
        </authorList>
    </citation>
    <scope>NUCLEOTIDE SEQUENCE [LARGE SCALE GENOMIC DNA]</scope>
    <source>
        <strain evidence="4">1</strain>
        <strain evidence="3">Xanthomonas sp. CPBF 367</strain>
    </source>
</reference>
<name>A0A8E4GI53_9XANT</name>
<keyword evidence="1" id="KW-0812">Transmembrane</keyword>
<keyword evidence="2" id="KW-0732">Signal</keyword>
<evidence type="ECO:0000256" key="1">
    <source>
        <dbReference type="SAM" id="Phobius"/>
    </source>
</evidence>